<dbReference type="Proteomes" id="UP000002282">
    <property type="component" value="Chromosome 2L"/>
</dbReference>
<dbReference type="EMBL" id="CM000157">
    <property type="protein sequence ID" value="KRJ97944.1"/>
    <property type="molecule type" value="Genomic_DNA"/>
</dbReference>
<reference evidence="2" key="1">
    <citation type="submission" date="2006-01" db="EMBL/GenBank/DDBJ databases">
        <title>The Genome of Drosophila yakuba.</title>
        <authorList>
            <consortium name="The Drosophila yakuba Sequencing Consortium"/>
        </authorList>
    </citation>
    <scope>NUCLEOTIDE SEQUENCE</scope>
    <source>
        <strain evidence="2">Tai18E2</strain>
    </source>
</reference>
<evidence type="ECO:0000313" key="3">
    <source>
        <dbReference type="Proteomes" id="UP000002282"/>
    </source>
</evidence>
<reference evidence="2 3" key="3">
    <citation type="journal article" date="2007" name="PLoS Biol.">
        <title>Principles of genome evolution in the Drosophila melanogaster species group.</title>
        <authorList>
            <person name="Ranz J.M."/>
            <person name="Maurin D."/>
            <person name="Chan Y.S."/>
            <person name="von Grotthuss M."/>
            <person name="Hillier L.W."/>
            <person name="Roote J."/>
            <person name="Ashburner M."/>
            <person name="Bergman C.M."/>
        </authorList>
    </citation>
    <scope>NUCLEOTIDE SEQUENCE [LARGE SCALE GENOMIC DNA]</scope>
    <source>
        <strain evidence="2">Tai18E2</strain>
        <strain evidence="3">Tai18E2 / Tucson 14021-0261.01</strain>
    </source>
</reference>
<organism evidence="2 3">
    <name type="scientific">Drosophila yakuba</name>
    <name type="common">Fruit fly</name>
    <dbReference type="NCBI Taxonomy" id="7245"/>
    <lineage>
        <taxon>Eukaryota</taxon>
        <taxon>Metazoa</taxon>
        <taxon>Ecdysozoa</taxon>
        <taxon>Arthropoda</taxon>
        <taxon>Hexapoda</taxon>
        <taxon>Insecta</taxon>
        <taxon>Pterygota</taxon>
        <taxon>Neoptera</taxon>
        <taxon>Endopterygota</taxon>
        <taxon>Diptera</taxon>
        <taxon>Brachycera</taxon>
        <taxon>Muscomorpha</taxon>
        <taxon>Ephydroidea</taxon>
        <taxon>Drosophilidae</taxon>
        <taxon>Drosophila</taxon>
        <taxon>Sophophora</taxon>
    </lineage>
</organism>
<accession>A0A0R1DSB7</accession>
<dbReference type="EMBL" id="CM000157">
    <property type="protein sequence ID" value="KRJ97945.1"/>
    <property type="molecule type" value="Genomic_DNA"/>
</dbReference>
<keyword evidence="3" id="KW-1185">Reference proteome</keyword>
<evidence type="ECO:0000313" key="2">
    <source>
        <dbReference type="EMBL" id="KRJ97945.1"/>
    </source>
</evidence>
<evidence type="ECO:0000313" key="1">
    <source>
        <dbReference type="EMBL" id="KRJ97944.1"/>
    </source>
</evidence>
<reference evidence="2" key="4">
    <citation type="submission" date="2015-11" db="EMBL/GenBank/DDBJ databases">
        <authorList>
            <consortium name="FlyBase"/>
        </authorList>
    </citation>
    <scope>NUCLEOTIDE SEQUENCE</scope>
    <source>
        <strain evidence="2">Tai18E2</strain>
    </source>
</reference>
<name>A0A0R1DSB7_DROYA</name>
<protein>
    <submittedName>
        <fullName evidence="1">Uncharacterized protein, isoform A</fullName>
    </submittedName>
    <submittedName>
        <fullName evidence="2">Uncharacterized protein, isoform B</fullName>
    </submittedName>
</protein>
<dbReference type="KEGG" id="dya:Dyak_GE27995"/>
<sequence>MAHKSNGSRYVSGKSASSCQGDFFKYFKSQMNGKGEGRGILPSLISQKSNTFNEQLK</sequence>
<reference evidence="2 3" key="2">
    <citation type="journal article" date="2007" name="Nature">
        <title>Evolution of genes and genomes on the Drosophila phylogeny.</title>
        <authorList>
            <consortium name="Drosophila 12 Genomes Consortium"/>
            <person name="Clark A.G."/>
            <person name="Eisen M.B."/>
            <person name="Smith D.R."/>
            <person name="Bergman C.M."/>
            <person name="Oliver B."/>
            <person name="Markow T.A."/>
            <person name="Kaufman T.C."/>
            <person name="Kellis M."/>
            <person name="Gelbart W."/>
            <person name="Iyer V.N."/>
            <person name="Pollard D.A."/>
            <person name="Sackton T.B."/>
            <person name="Larracuente A.M."/>
            <person name="Singh N.D."/>
            <person name="Abad J.P."/>
            <person name="Abt D.N."/>
            <person name="Adryan B."/>
            <person name="Aguade M."/>
            <person name="Akashi H."/>
            <person name="Anderson W.W."/>
            <person name="Aquadro C.F."/>
            <person name="Ardell D.H."/>
            <person name="Arguello R."/>
            <person name="Artieri C.G."/>
            <person name="Barbash D.A."/>
            <person name="Barker D."/>
            <person name="Barsanti P."/>
            <person name="Batterham P."/>
            <person name="Batzoglou S."/>
            <person name="Begun D."/>
            <person name="Bhutkar A."/>
            <person name="Blanco E."/>
            <person name="Bosak S.A."/>
            <person name="Bradley R.K."/>
            <person name="Brand A.D."/>
            <person name="Brent M.R."/>
            <person name="Brooks A.N."/>
            <person name="Brown R.H."/>
            <person name="Butlin R.K."/>
            <person name="Caggese C."/>
            <person name="Calvi B.R."/>
            <person name="Bernardo de Carvalho A."/>
            <person name="Caspi A."/>
            <person name="Castrezana S."/>
            <person name="Celniker S.E."/>
            <person name="Chang J.L."/>
            <person name="Chapple C."/>
            <person name="Chatterji S."/>
            <person name="Chinwalla A."/>
            <person name="Civetta A."/>
            <person name="Clifton S.W."/>
            <person name="Comeron J.M."/>
            <person name="Costello J.C."/>
            <person name="Coyne J.A."/>
            <person name="Daub J."/>
            <person name="David R.G."/>
            <person name="Delcher A.L."/>
            <person name="Delehaunty K."/>
            <person name="Do C.B."/>
            <person name="Ebling H."/>
            <person name="Edwards K."/>
            <person name="Eickbush T."/>
            <person name="Evans J.D."/>
            <person name="Filipski A."/>
            <person name="Findeiss S."/>
            <person name="Freyhult E."/>
            <person name="Fulton L."/>
            <person name="Fulton R."/>
            <person name="Garcia A.C."/>
            <person name="Gardiner A."/>
            <person name="Garfield D.A."/>
            <person name="Garvin B.E."/>
            <person name="Gibson G."/>
            <person name="Gilbert D."/>
            <person name="Gnerre S."/>
            <person name="Godfrey J."/>
            <person name="Good R."/>
            <person name="Gotea V."/>
            <person name="Gravely B."/>
            <person name="Greenberg A.J."/>
            <person name="Griffiths-Jones S."/>
            <person name="Gross S."/>
            <person name="Guigo R."/>
            <person name="Gustafson E.A."/>
            <person name="Haerty W."/>
            <person name="Hahn M.W."/>
            <person name="Halligan D.L."/>
            <person name="Halpern A.L."/>
            <person name="Halter G.M."/>
            <person name="Han M.V."/>
            <person name="Heger A."/>
            <person name="Hillier L."/>
            <person name="Hinrichs A.S."/>
            <person name="Holmes I."/>
            <person name="Hoskins R.A."/>
            <person name="Hubisz M.J."/>
            <person name="Hultmark D."/>
            <person name="Huntley M.A."/>
            <person name="Jaffe D.B."/>
            <person name="Jagadeeshan S."/>
            <person name="Jeck W.R."/>
            <person name="Johnson J."/>
            <person name="Jones C.D."/>
            <person name="Jordan W.C."/>
            <person name="Karpen G.H."/>
            <person name="Kataoka E."/>
            <person name="Keightley P.D."/>
            <person name="Kheradpour P."/>
            <person name="Kirkness E.F."/>
            <person name="Koerich L.B."/>
            <person name="Kristiansen K."/>
            <person name="Kudrna D."/>
            <person name="Kulathinal R.J."/>
            <person name="Kumar S."/>
            <person name="Kwok R."/>
            <person name="Lander E."/>
            <person name="Langley C.H."/>
            <person name="Lapoint R."/>
            <person name="Lazzaro B.P."/>
            <person name="Lee S.J."/>
            <person name="Levesque L."/>
            <person name="Li R."/>
            <person name="Lin C.F."/>
            <person name="Lin M.F."/>
            <person name="Lindblad-Toh K."/>
            <person name="Llopart A."/>
            <person name="Long M."/>
            <person name="Low L."/>
            <person name="Lozovsky E."/>
            <person name="Lu J."/>
            <person name="Luo M."/>
            <person name="Machado C.A."/>
            <person name="Makalowski W."/>
            <person name="Marzo M."/>
            <person name="Matsuda M."/>
            <person name="Matzkin L."/>
            <person name="McAllister B."/>
            <person name="McBride C.S."/>
            <person name="McKernan B."/>
            <person name="McKernan K."/>
            <person name="Mendez-Lago M."/>
            <person name="Minx P."/>
            <person name="Mollenhauer M.U."/>
            <person name="Montooth K."/>
            <person name="Mount S.M."/>
            <person name="Mu X."/>
            <person name="Myers E."/>
            <person name="Negre B."/>
            <person name="Newfeld S."/>
            <person name="Nielsen R."/>
            <person name="Noor M.A."/>
            <person name="O'Grady P."/>
            <person name="Pachter L."/>
            <person name="Papaceit M."/>
            <person name="Parisi M.J."/>
            <person name="Parisi M."/>
            <person name="Parts L."/>
            <person name="Pedersen J.S."/>
            <person name="Pesole G."/>
            <person name="Phillippy A.M."/>
            <person name="Ponting C.P."/>
            <person name="Pop M."/>
            <person name="Porcelli D."/>
            <person name="Powell J.R."/>
            <person name="Prohaska S."/>
            <person name="Pruitt K."/>
            <person name="Puig M."/>
            <person name="Quesneville H."/>
            <person name="Ram K.R."/>
            <person name="Rand D."/>
            <person name="Rasmussen M.D."/>
            <person name="Reed L.K."/>
            <person name="Reenan R."/>
            <person name="Reily A."/>
            <person name="Remington K.A."/>
            <person name="Rieger T.T."/>
            <person name="Ritchie M.G."/>
            <person name="Robin C."/>
            <person name="Rogers Y.H."/>
            <person name="Rohde C."/>
            <person name="Rozas J."/>
            <person name="Rubenfield M.J."/>
            <person name="Ruiz A."/>
            <person name="Russo S."/>
            <person name="Salzberg S.L."/>
            <person name="Sanchez-Gracia A."/>
            <person name="Saranga D.J."/>
            <person name="Sato H."/>
            <person name="Schaeffer S.W."/>
            <person name="Schatz M.C."/>
            <person name="Schlenke T."/>
            <person name="Schwartz R."/>
            <person name="Segarra C."/>
            <person name="Singh R.S."/>
            <person name="Sirot L."/>
            <person name="Sirota M."/>
            <person name="Sisneros N.B."/>
            <person name="Smith C.D."/>
            <person name="Smith T.F."/>
            <person name="Spieth J."/>
            <person name="Stage D.E."/>
            <person name="Stark A."/>
            <person name="Stephan W."/>
            <person name="Strausberg R.L."/>
            <person name="Strempel S."/>
            <person name="Sturgill D."/>
            <person name="Sutton G."/>
            <person name="Sutton G.G."/>
            <person name="Tao W."/>
            <person name="Teichmann S."/>
            <person name="Tobari Y.N."/>
            <person name="Tomimura Y."/>
            <person name="Tsolas J.M."/>
            <person name="Valente V.L."/>
            <person name="Venter E."/>
            <person name="Venter J.C."/>
            <person name="Vicario S."/>
            <person name="Vieira F.G."/>
            <person name="Vilella A.J."/>
            <person name="Villasante A."/>
            <person name="Walenz B."/>
            <person name="Wang J."/>
            <person name="Wasserman M."/>
            <person name="Watts T."/>
            <person name="Wilson D."/>
            <person name="Wilson R.K."/>
            <person name="Wing R.A."/>
            <person name="Wolfner M.F."/>
            <person name="Wong A."/>
            <person name="Wong G.K."/>
            <person name="Wu C.I."/>
            <person name="Wu G."/>
            <person name="Yamamoto D."/>
            <person name="Yang H.P."/>
            <person name="Yang S.P."/>
            <person name="Yorke J.A."/>
            <person name="Yoshida K."/>
            <person name="Zdobnov E."/>
            <person name="Zhang P."/>
            <person name="Zhang Y."/>
            <person name="Zimin A.V."/>
            <person name="Baldwin J."/>
            <person name="Abdouelleil A."/>
            <person name="Abdulkadir J."/>
            <person name="Abebe A."/>
            <person name="Abera B."/>
            <person name="Abreu J."/>
            <person name="Acer S.C."/>
            <person name="Aftuck L."/>
            <person name="Alexander A."/>
            <person name="An P."/>
            <person name="Anderson E."/>
            <person name="Anderson S."/>
            <person name="Arachi H."/>
            <person name="Azer M."/>
            <person name="Bachantsang P."/>
            <person name="Barry A."/>
            <person name="Bayul T."/>
            <person name="Berlin A."/>
            <person name="Bessette D."/>
            <person name="Bloom T."/>
            <person name="Blye J."/>
            <person name="Boguslavskiy L."/>
            <person name="Bonnet C."/>
            <person name="Boukhgalter B."/>
            <person name="Bourzgui I."/>
            <person name="Brown A."/>
            <person name="Cahill P."/>
            <person name="Channer S."/>
            <person name="Cheshatsang Y."/>
            <person name="Chuda L."/>
            <person name="Citroen M."/>
            <person name="Collymore A."/>
            <person name="Cooke P."/>
            <person name="Costello M."/>
            <person name="D'Aco K."/>
            <person name="Daza R."/>
            <person name="De Haan G."/>
            <person name="DeGray S."/>
            <person name="DeMaso C."/>
            <person name="Dhargay N."/>
            <person name="Dooley K."/>
            <person name="Dooley E."/>
            <person name="Doricent M."/>
            <person name="Dorje P."/>
            <person name="Dorjee K."/>
            <person name="Dupes A."/>
            <person name="Elong R."/>
            <person name="Falk J."/>
            <person name="Farina A."/>
            <person name="Faro S."/>
            <person name="Ferguson D."/>
            <person name="Fisher S."/>
            <person name="Foley C.D."/>
            <person name="Franke A."/>
            <person name="Friedrich D."/>
            <person name="Gadbois L."/>
            <person name="Gearin G."/>
            <person name="Gearin C.R."/>
            <person name="Giannoukos G."/>
            <person name="Goode T."/>
            <person name="Graham J."/>
            <person name="Grandbois E."/>
            <person name="Grewal S."/>
            <person name="Gyaltsen K."/>
            <person name="Hafez N."/>
            <person name="Hagos B."/>
            <person name="Hall J."/>
            <person name="Henson C."/>
            <person name="Hollinger A."/>
            <person name="Honan T."/>
            <person name="Huard M.D."/>
            <person name="Hughes L."/>
            <person name="Hurhula B."/>
            <person name="Husby M.E."/>
            <person name="Kamat A."/>
            <person name="Kanga B."/>
            <person name="Kashin S."/>
            <person name="Khazanovich D."/>
            <person name="Kisner P."/>
            <person name="Lance K."/>
            <person name="Lara M."/>
            <person name="Lee W."/>
            <person name="Lennon N."/>
            <person name="Letendre F."/>
            <person name="LeVine R."/>
            <person name="Lipovsky A."/>
            <person name="Liu X."/>
            <person name="Liu J."/>
            <person name="Liu S."/>
            <person name="Lokyitsang T."/>
            <person name="Lokyitsang Y."/>
            <person name="Lubonja R."/>
            <person name="Lui A."/>
            <person name="MacDonald P."/>
            <person name="Magnisalis V."/>
            <person name="Maru K."/>
            <person name="Matthews C."/>
            <person name="McCusker W."/>
            <person name="McDonough S."/>
            <person name="Mehta T."/>
            <person name="Meldrim J."/>
            <person name="Meneus L."/>
            <person name="Mihai O."/>
            <person name="Mihalev A."/>
            <person name="Mihova T."/>
            <person name="Mittelman R."/>
            <person name="Mlenga V."/>
            <person name="Montmayeur A."/>
            <person name="Mulrain L."/>
            <person name="Navidi A."/>
            <person name="Naylor J."/>
            <person name="Negash T."/>
            <person name="Nguyen T."/>
            <person name="Nguyen N."/>
            <person name="Nicol R."/>
            <person name="Norbu C."/>
            <person name="Norbu N."/>
            <person name="Novod N."/>
            <person name="O'Neill B."/>
            <person name="Osman S."/>
            <person name="Markiewicz E."/>
            <person name="Oyono O.L."/>
            <person name="Patti C."/>
            <person name="Phunkhang P."/>
            <person name="Pierre F."/>
            <person name="Priest M."/>
            <person name="Raghuraman S."/>
            <person name="Rege F."/>
            <person name="Reyes R."/>
            <person name="Rise C."/>
            <person name="Rogov P."/>
            <person name="Ross K."/>
            <person name="Ryan E."/>
            <person name="Settipalli S."/>
            <person name="Shea T."/>
            <person name="Sherpa N."/>
            <person name="Shi L."/>
            <person name="Shih D."/>
            <person name="Sparrow T."/>
            <person name="Spaulding J."/>
            <person name="Stalker J."/>
            <person name="Stange-Thomann N."/>
            <person name="Stavropoulos S."/>
            <person name="Stone C."/>
            <person name="Strader C."/>
            <person name="Tesfaye S."/>
            <person name="Thomson T."/>
            <person name="Thoulutsang Y."/>
            <person name="Thoulutsang D."/>
            <person name="Topham K."/>
            <person name="Topping I."/>
            <person name="Tsamla T."/>
            <person name="Vassiliev H."/>
            <person name="Vo A."/>
            <person name="Wangchuk T."/>
            <person name="Wangdi T."/>
            <person name="Weiand M."/>
            <person name="Wilkinson J."/>
            <person name="Wilson A."/>
            <person name="Yadav S."/>
            <person name="Young G."/>
            <person name="Yu Q."/>
            <person name="Zembek L."/>
            <person name="Zhong D."/>
            <person name="Zimmer A."/>
            <person name="Zwirko Z."/>
            <person name="Jaffe D.B."/>
            <person name="Alvarez P."/>
            <person name="Brockman W."/>
            <person name="Butler J."/>
            <person name="Chin C."/>
            <person name="Gnerre S."/>
            <person name="Grabherr M."/>
            <person name="Kleber M."/>
            <person name="Mauceli E."/>
            <person name="MacCallum I."/>
        </authorList>
    </citation>
    <scope>NUCLEOTIDE SEQUENCE [LARGE SCALE GENOMIC DNA]</scope>
    <source>
        <strain evidence="2">Tai18E2</strain>
        <strain evidence="3">Tai18E2 / Tucson 14021-0261.01</strain>
    </source>
</reference>
<proteinExistence type="predicted"/>
<dbReference type="AlphaFoldDB" id="A0A0R1DSB7"/>
<gene>
    <name evidence="2" type="primary">Dyak\GE27995</name>
    <name evidence="2" type="ORF">Dyak_GE27995</name>
</gene>